<feature type="domain" description="AAA+ ATPase" evidence="9">
    <location>
        <begin position="41"/>
        <end position="171"/>
    </location>
</feature>
<dbReference type="PANTHER" id="PTHR42848">
    <property type="match status" value="1"/>
</dbReference>
<dbReference type="SUPFAM" id="SSF52540">
    <property type="entry name" value="P-loop containing nucleoside triphosphate hydrolases"/>
    <property type="match status" value="1"/>
</dbReference>
<dbReference type="InterPro" id="IPR036390">
    <property type="entry name" value="WH_DNA-bd_sf"/>
</dbReference>
<keyword evidence="8" id="KW-0234">DNA repair</keyword>
<dbReference type="GO" id="GO:0005524">
    <property type="term" value="F:ATP binding"/>
    <property type="evidence" value="ECO:0007669"/>
    <property type="project" value="UniProtKB-KW"/>
</dbReference>
<evidence type="ECO:0000313" key="10">
    <source>
        <dbReference type="EMBL" id="AWM39814.1"/>
    </source>
</evidence>
<keyword evidence="2" id="KW-0547">Nucleotide-binding</keyword>
<keyword evidence="6" id="KW-0238">DNA-binding</keyword>
<dbReference type="OrthoDB" id="240711at2"/>
<keyword evidence="1" id="KW-0963">Cytoplasm</keyword>
<dbReference type="Gene3D" id="1.10.10.10">
    <property type="entry name" value="Winged helix-like DNA-binding domain superfamily/Winged helix DNA-binding domain"/>
    <property type="match status" value="1"/>
</dbReference>
<dbReference type="KEGG" id="gog:C1280_24270"/>
<dbReference type="GO" id="GO:0009378">
    <property type="term" value="F:four-way junction helicase activity"/>
    <property type="evidence" value="ECO:0007669"/>
    <property type="project" value="InterPro"/>
</dbReference>
<sequence length="318" mass="35013">MSQHHEIGDVAPTSLAHLIGQRSVVEQVRVALDAAHQDAKKFDHALLCGPPGCGKTQTAKVIAQEMAGEFQEVLGQAIQSPADLNALLLGAKDRDVILLDEAHELDREYQTALYLAIDQRRVLLQTKGRTPQAIPLADFTLLLATTDEFKLLQPLRDRMRLCLRFGFYSAEELAELIRQRAAALAWDVDVNVYRPIAARSRGTPRLALRLLQAARRVCRSQGDERVTGVHLERACLLEGIDGLGLGPTEQQYLAVLGEGANRLNVIASRLGLPTRTVAEVTEPFLIRAGLVAKDDQGRRQLTAEGRDHFVSICRKNGV</sequence>
<evidence type="ECO:0000256" key="7">
    <source>
        <dbReference type="ARBA" id="ARBA00023172"/>
    </source>
</evidence>
<dbReference type="InterPro" id="IPR027417">
    <property type="entry name" value="P-loop_NTPase"/>
</dbReference>
<dbReference type="Pfam" id="PF05491">
    <property type="entry name" value="WHD_RuvB"/>
    <property type="match status" value="1"/>
</dbReference>
<protein>
    <submittedName>
        <fullName evidence="10">ATP-dependent DNA helicase RuvB</fullName>
    </submittedName>
</protein>
<organism evidence="10 11">
    <name type="scientific">Gemmata obscuriglobus</name>
    <dbReference type="NCBI Taxonomy" id="114"/>
    <lineage>
        <taxon>Bacteria</taxon>
        <taxon>Pseudomonadati</taxon>
        <taxon>Planctomycetota</taxon>
        <taxon>Planctomycetia</taxon>
        <taxon>Gemmatales</taxon>
        <taxon>Gemmataceae</taxon>
        <taxon>Gemmata</taxon>
    </lineage>
</organism>
<gene>
    <name evidence="10" type="ORF">C1280_24270</name>
</gene>
<dbReference type="EMBL" id="CP025958">
    <property type="protein sequence ID" value="AWM39814.1"/>
    <property type="molecule type" value="Genomic_DNA"/>
</dbReference>
<dbReference type="CDD" id="cd00009">
    <property type="entry name" value="AAA"/>
    <property type="match status" value="1"/>
</dbReference>
<dbReference type="InterPro" id="IPR041445">
    <property type="entry name" value="AAA_lid_4"/>
</dbReference>
<keyword evidence="7" id="KW-0233">DNA recombination</keyword>
<evidence type="ECO:0000256" key="2">
    <source>
        <dbReference type="ARBA" id="ARBA00022741"/>
    </source>
</evidence>
<dbReference type="InterPro" id="IPR008823">
    <property type="entry name" value="RuvB_wg_C"/>
</dbReference>
<dbReference type="GO" id="GO:0006281">
    <property type="term" value="P:DNA repair"/>
    <property type="evidence" value="ECO:0007669"/>
    <property type="project" value="UniProtKB-KW"/>
</dbReference>
<name>A0A2Z3HDN9_9BACT</name>
<evidence type="ECO:0000256" key="3">
    <source>
        <dbReference type="ARBA" id="ARBA00022763"/>
    </source>
</evidence>
<evidence type="ECO:0000259" key="9">
    <source>
        <dbReference type="SMART" id="SM00382"/>
    </source>
</evidence>
<dbReference type="InterPro" id="IPR003593">
    <property type="entry name" value="AAA+_ATPase"/>
</dbReference>
<dbReference type="GO" id="GO:0016787">
    <property type="term" value="F:hydrolase activity"/>
    <property type="evidence" value="ECO:0007669"/>
    <property type="project" value="UniProtKB-KW"/>
</dbReference>
<dbReference type="RefSeq" id="WP_010035233.1">
    <property type="nucleotide sequence ID" value="NZ_CP025958.1"/>
</dbReference>
<reference evidence="10 11" key="1">
    <citation type="submission" date="2018-01" db="EMBL/GenBank/DDBJ databases">
        <title>G. obscuriglobus.</title>
        <authorList>
            <person name="Franke J."/>
            <person name="Blomberg W."/>
            <person name="Selmecki A."/>
        </authorList>
    </citation>
    <scope>NUCLEOTIDE SEQUENCE [LARGE SCALE GENOMIC DNA]</scope>
    <source>
        <strain evidence="10 11">DSM 5831</strain>
    </source>
</reference>
<dbReference type="AlphaFoldDB" id="A0A2Z3HDN9"/>
<evidence type="ECO:0000256" key="1">
    <source>
        <dbReference type="ARBA" id="ARBA00022490"/>
    </source>
</evidence>
<accession>A0A2Z3HDN9</accession>
<dbReference type="SMART" id="SM00382">
    <property type="entry name" value="AAA"/>
    <property type="match status" value="1"/>
</dbReference>
<dbReference type="Proteomes" id="UP000245802">
    <property type="component" value="Chromosome"/>
</dbReference>
<dbReference type="InterPro" id="IPR036388">
    <property type="entry name" value="WH-like_DNA-bd_sf"/>
</dbReference>
<keyword evidence="4" id="KW-0378">Hydrolase</keyword>
<keyword evidence="5" id="KW-0067">ATP-binding</keyword>
<dbReference type="GO" id="GO:0006310">
    <property type="term" value="P:DNA recombination"/>
    <property type="evidence" value="ECO:0007669"/>
    <property type="project" value="UniProtKB-KW"/>
</dbReference>
<evidence type="ECO:0000256" key="5">
    <source>
        <dbReference type="ARBA" id="ARBA00022840"/>
    </source>
</evidence>
<dbReference type="Pfam" id="PF17864">
    <property type="entry name" value="AAA_lid_4"/>
    <property type="match status" value="1"/>
</dbReference>
<dbReference type="Pfam" id="PF05496">
    <property type="entry name" value="RuvB_N"/>
    <property type="match status" value="1"/>
</dbReference>
<dbReference type="InterPro" id="IPR008824">
    <property type="entry name" value="RuvB-like_N"/>
</dbReference>
<keyword evidence="11" id="KW-1185">Reference proteome</keyword>
<evidence type="ECO:0000256" key="8">
    <source>
        <dbReference type="ARBA" id="ARBA00023204"/>
    </source>
</evidence>
<dbReference type="Gene3D" id="3.40.50.300">
    <property type="entry name" value="P-loop containing nucleotide triphosphate hydrolases"/>
    <property type="match status" value="1"/>
</dbReference>
<proteinExistence type="predicted"/>
<keyword evidence="3" id="KW-0227">DNA damage</keyword>
<dbReference type="Gene3D" id="1.10.8.60">
    <property type="match status" value="1"/>
</dbReference>
<evidence type="ECO:0000313" key="11">
    <source>
        <dbReference type="Proteomes" id="UP000245802"/>
    </source>
</evidence>
<evidence type="ECO:0000256" key="6">
    <source>
        <dbReference type="ARBA" id="ARBA00023125"/>
    </source>
</evidence>
<dbReference type="GO" id="GO:0003677">
    <property type="term" value="F:DNA binding"/>
    <property type="evidence" value="ECO:0007669"/>
    <property type="project" value="UniProtKB-KW"/>
</dbReference>
<dbReference type="InterPro" id="IPR004605">
    <property type="entry name" value="DNA_helicase_Holl-junc_RuvB"/>
</dbReference>
<evidence type="ECO:0000256" key="4">
    <source>
        <dbReference type="ARBA" id="ARBA00022801"/>
    </source>
</evidence>
<dbReference type="PANTHER" id="PTHR42848:SF1">
    <property type="entry name" value="HOLLIDAY JUNCTION BRANCH MIGRATION COMPLEX SUBUNIT RUVB"/>
    <property type="match status" value="1"/>
</dbReference>
<keyword evidence="10" id="KW-0347">Helicase</keyword>
<dbReference type="SUPFAM" id="SSF46785">
    <property type="entry name" value="Winged helix' DNA-binding domain"/>
    <property type="match status" value="1"/>
</dbReference>